<feature type="compositionally biased region" description="Basic and acidic residues" evidence="1">
    <location>
        <begin position="397"/>
        <end position="416"/>
    </location>
</feature>
<comment type="caution">
    <text evidence="2">The sequence shown here is derived from an EMBL/GenBank/DDBJ whole genome shotgun (WGS) entry which is preliminary data.</text>
</comment>
<feature type="compositionally biased region" description="Low complexity" evidence="1">
    <location>
        <begin position="123"/>
        <end position="141"/>
    </location>
</feature>
<proteinExistence type="predicted"/>
<feature type="compositionally biased region" description="Basic and acidic residues" evidence="1">
    <location>
        <begin position="176"/>
        <end position="188"/>
    </location>
</feature>
<feature type="region of interest" description="Disordered" evidence="1">
    <location>
        <begin position="176"/>
        <end position="507"/>
    </location>
</feature>
<evidence type="ECO:0000256" key="1">
    <source>
        <dbReference type="SAM" id="MobiDB-lite"/>
    </source>
</evidence>
<feature type="compositionally biased region" description="Polar residues" evidence="1">
    <location>
        <begin position="102"/>
        <end position="122"/>
    </location>
</feature>
<feature type="compositionally biased region" description="Polar residues" evidence="1">
    <location>
        <begin position="338"/>
        <end position="353"/>
    </location>
</feature>
<organism evidence="2 3">
    <name type="scientific">Tegillarca granosa</name>
    <name type="common">Malaysian cockle</name>
    <name type="synonym">Anadara granosa</name>
    <dbReference type="NCBI Taxonomy" id="220873"/>
    <lineage>
        <taxon>Eukaryota</taxon>
        <taxon>Metazoa</taxon>
        <taxon>Spiralia</taxon>
        <taxon>Lophotrochozoa</taxon>
        <taxon>Mollusca</taxon>
        <taxon>Bivalvia</taxon>
        <taxon>Autobranchia</taxon>
        <taxon>Pteriomorphia</taxon>
        <taxon>Arcoida</taxon>
        <taxon>Arcoidea</taxon>
        <taxon>Arcidae</taxon>
        <taxon>Tegillarca</taxon>
    </lineage>
</organism>
<keyword evidence="3" id="KW-1185">Reference proteome</keyword>
<protein>
    <submittedName>
        <fullName evidence="2">Uncharacterized protein</fullName>
    </submittedName>
</protein>
<gene>
    <name evidence="2" type="ORF">KUTeg_022068</name>
</gene>
<feature type="compositionally biased region" description="Low complexity" evidence="1">
    <location>
        <begin position="236"/>
        <end position="260"/>
    </location>
</feature>
<feature type="compositionally biased region" description="Basic and acidic residues" evidence="1">
    <location>
        <begin position="434"/>
        <end position="447"/>
    </location>
</feature>
<sequence length="507" mass="56468">MFVITIYQRAYIIIEFVVIFYHSDQIFSPSISQTYGSHPVYGGYVNNSFCHDDEEGDITSVVSSPRYQRHVHFTGPSLERQDFSRGLRPEHAVGLPAGHSPPSRNNSDVGIRQGNKTPSLPTSPVSPRSPLMPRRSPFSSPITSPVPGRRSASPRRLDVGFASAVSNICEQAHNIVEQDRRKRLRGDESSSLPNSPQMRGRPRHKPRPPLQSQANVIGSPLPSPQPLRKRDSTFYRSTSLETRSRSPSPSTTTPSQTPQQEYYGTANLTDRSRSPSPATSPPKKQKQGRKLPSVPLKPSSLNLAQPKLKENMPRVLPSPTIPQPPRSPGSINFPRLNASPTHGQNMHVQQGGSHYNVPPPPGKLARPEPYSPTERNNLNKISVPAQSRTLPSNVRTSIREHDPPHWNRDRSQDHYSSRGNSRSPDVNRQNNQQERSKFLASHFDERSPQTSPGRGSGSHRNVSSSTLPNGFKPKGKNSKKPEKLEMRSDSNIPLNNESDDDDDEDWC</sequence>
<feature type="compositionally biased region" description="Polar residues" evidence="1">
    <location>
        <begin position="448"/>
        <end position="467"/>
    </location>
</feature>
<evidence type="ECO:0000313" key="3">
    <source>
        <dbReference type="Proteomes" id="UP001217089"/>
    </source>
</evidence>
<feature type="compositionally biased region" description="Acidic residues" evidence="1">
    <location>
        <begin position="497"/>
        <end position="507"/>
    </location>
</feature>
<feature type="compositionally biased region" description="Polar residues" evidence="1">
    <location>
        <begin position="373"/>
        <end position="396"/>
    </location>
</feature>
<feature type="region of interest" description="Disordered" evidence="1">
    <location>
        <begin position="90"/>
        <end position="155"/>
    </location>
</feature>
<accession>A0ABQ9E5C7</accession>
<feature type="compositionally biased region" description="Polar residues" evidence="1">
    <location>
        <begin position="417"/>
        <end position="433"/>
    </location>
</feature>
<reference evidence="2 3" key="1">
    <citation type="submission" date="2022-12" db="EMBL/GenBank/DDBJ databases">
        <title>Chromosome-level genome of Tegillarca granosa.</title>
        <authorList>
            <person name="Kim J."/>
        </authorList>
    </citation>
    <scope>NUCLEOTIDE SEQUENCE [LARGE SCALE GENOMIC DNA]</scope>
    <source>
        <strain evidence="2">Teg-2019</strain>
        <tissue evidence="2">Adductor muscle</tissue>
    </source>
</reference>
<dbReference type="EMBL" id="JARBDR010000919">
    <property type="protein sequence ID" value="KAJ8300549.1"/>
    <property type="molecule type" value="Genomic_DNA"/>
</dbReference>
<name>A0ABQ9E5C7_TEGGR</name>
<feature type="compositionally biased region" description="Basic and acidic residues" evidence="1">
    <location>
        <begin position="479"/>
        <end position="488"/>
    </location>
</feature>
<evidence type="ECO:0000313" key="2">
    <source>
        <dbReference type="EMBL" id="KAJ8300549.1"/>
    </source>
</evidence>
<dbReference type="Proteomes" id="UP001217089">
    <property type="component" value="Unassembled WGS sequence"/>
</dbReference>